<evidence type="ECO:0000256" key="4">
    <source>
        <dbReference type="ARBA" id="ARBA00022705"/>
    </source>
</evidence>
<comment type="similarity">
    <text evidence="2 12">Belongs to the Nudix hydrolase family.</text>
</comment>
<dbReference type="InterPro" id="IPR015797">
    <property type="entry name" value="NUDIX_hydrolase-like_dom_sf"/>
</dbReference>
<dbReference type="PROSITE" id="PS51462">
    <property type="entry name" value="NUDIX"/>
    <property type="match status" value="1"/>
</dbReference>
<keyword evidence="4" id="KW-0235">DNA replication</keyword>
<dbReference type="InterPro" id="IPR020084">
    <property type="entry name" value="NUDIX_hydrolase_CS"/>
</dbReference>
<dbReference type="GO" id="GO:0035539">
    <property type="term" value="F:8-oxo-7,8-dihydrodeoxyguanosine triphosphate pyrophosphatase activity"/>
    <property type="evidence" value="ECO:0007669"/>
    <property type="project" value="UniProtKB-EC"/>
</dbReference>
<gene>
    <name evidence="15" type="ORF">BKH32_09950</name>
</gene>
<comment type="cofactor">
    <cofactor evidence="1">
        <name>Mg(2+)</name>
        <dbReference type="ChEBI" id="CHEBI:18420"/>
    </cofactor>
</comment>
<proteinExistence type="inferred from homology"/>
<dbReference type="Proteomes" id="UP000185736">
    <property type="component" value="Unassembled WGS sequence"/>
</dbReference>
<keyword evidence="9" id="KW-0234">DNA repair</keyword>
<evidence type="ECO:0000313" key="15">
    <source>
        <dbReference type="EMBL" id="OLL14171.1"/>
    </source>
</evidence>
<keyword evidence="6" id="KW-0227">DNA damage</keyword>
<dbReference type="GO" id="GO:0044715">
    <property type="term" value="F:8-oxo-dGDP phosphatase activity"/>
    <property type="evidence" value="ECO:0007669"/>
    <property type="project" value="TreeGrafter"/>
</dbReference>
<keyword evidence="3" id="KW-0515">Mutator protein</keyword>
<organism evidence="15 16">
    <name type="scientific">Actinomyces oris</name>
    <dbReference type="NCBI Taxonomy" id="544580"/>
    <lineage>
        <taxon>Bacteria</taxon>
        <taxon>Bacillati</taxon>
        <taxon>Actinomycetota</taxon>
        <taxon>Actinomycetes</taxon>
        <taxon>Actinomycetales</taxon>
        <taxon>Actinomycetaceae</taxon>
        <taxon>Actinomyces</taxon>
    </lineage>
</organism>
<comment type="catalytic activity">
    <reaction evidence="10">
        <text>8-oxo-dGTP + H2O = 8-oxo-dGMP + diphosphate + H(+)</text>
        <dbReference type="Rhea" id="RHEA:31575"/>
        <dbReference type="ChEBI" id="CHEBI:15377"/>
        <dbReference type="ChEBI" id="CHEBI:15378"/>
        <dbReference type="ChEBI" id="CHEBI:33019"/>
        <dbReference type="ChEBI" id="CHEBI:63224"/>
        <dbReference type="ChEBI" id="CHEBI:77896"/>
        <dbReference type="EC" id="3.6.1.55"/>
    </reaction>
</comment>
<evidence type="ECO:0000256" key="13">
    <source>
        <dbReference type="SAM" id="MobiDB-lite"/>
    </source>
</evidence>
<evidence type="ECO:0000256" key="11">
    <source>
        <dbReference type="ARBA" id="ARBA00038905"/>
    </source>
</evidence>
<keyword evidence="5" id="KW-0479">Metal-binding</keyword>
<feature type="region of interest" description="Disordered" evidence="13">
    <location>
        <begin position="72"/>
        <end position="101"/>
    </location>
</feature>
<evidence type="ECO:0000256" key="7">
    <source>
        <dbReference type="ARBA" id="ARBA00022801"/>
    </source>
</evidence>
<evidence type="ECO:0000256" key="12">
    <source>
        <dbReference type="RuleBase" id="RU003476"/>
    </source>
</evidence>
<dbReference type="Pfam" id="PF00293">
    <property type="entry name" value="NUDIX"/>
    <property type="match status" value="1"/>
</dbReference>
<dbReference type="EC" id="3.6.1.55" evidence="11"/>
<reference evidence="15 16" key="1">
    <citation type="submission" date="2016-12" db="EMBL/GenBank/DDBJ databases">
        <title>Genomic comparison of strains in the 'Actinomyces naeslundii' group.</title>
        <authorList>
            <person name="Mughal S.R."/>
            <person name="Do T."/>
            <person name="Gilbert S.C."/>
            <person name="Witherden E.A."/>
            <person name="Didelot X."/>
            <person name="Beighton D."/>
        </authorList>
    </citation>
    <scope>NUCLEOTIDE SEQUENCE [LARGE SCALE GENOMIC DNA]</scope>
    <source>
        <strain evidence="15 16">S64C</strain>
    </source>
</reference>
<dbReference type="GO" id="GO:0046872">
    <property type="term" value="F:metal ion binding"/>
    <property type="evidence" value="ECO:0007669"/>
    <property type="project" value="UniProtKB-KW"/>
</dbReference>
<evidence type="ECO:0000256" key="8">
    <source>
        <dbReference type="ARBA" id="ARBA00022842"/>
    </source>
</evidence>
<name>A0A1Q8HZ89_9ACTO</name>
<evidence type="ECO:0000256" key="3">
    <source>
        <dbReference type="ARBA" id="ARBA00022457"/>
    </source>
</evidence>
<sequence length="165" mass="17970">MIGSDTGRASRLVVAAAVLDDLEHPTTLLCAARSYPPEHAGQFELPGGKVEPAERPEQALARELDEEIGLSARLGPELVAPRELAVPPPPRSGPGDDTPAWPAMHGFRMRVWLAEPARPGDRGRAGADHQRLEWVRLDPPEQLRRLPWLEADLPIVDALVTALGR</sequence>
<evidence type="ECO:0000256" key="6">
    <source>
        <dbReference type="ARBA" id="ARBA00022763"/>
    </source>
</evidence>
<dbReference type="InterPro" id="IPR047127">
    <property type="entry name" value="MutT-like"/>
</dbReference>
<dbReference type="GO" id="GO:0044716">
    <property type="term" value="F:8-oxo-GDP phosphatase activity"/>
    <property type="evidence" value="ECO:0007669"/>
    <property type="project" value="TreeGrafter"/>
</dbReference>
<dbReference type="PRINTS" id="PR00502">
    <property type="entry name" value="NUDIXFAMILY"/>
</dbReference>
<dbReference type="GO" id="GO:0006281">
    <property type="term" value="P:DNA repair"/>
    <property type="evidence" value="ECO:0007669"/>
    <property type="project" value="UniProtKB-KW"/>
</dbReference>
<keyword evidence="7 12" id="KW-0378">Hydrolase</keyword>
<evidence type="ECO:0000256" key="5">
    <source>
        <dbReference type="ARBA" id="ARBA00022723"/>
    </source>
</evidence>
<dbReference type="Gene3D" id="3.90.79.10">
    <property type="entry name" value="Nucleoside Triphosphate Pyrophosphohydrolase"/>
    <property type="match status" value="1"/>
</dbReference>
<evidence type="ECO:0000259" key="14">
    <source>
        <dbReference type="PROSITE" id="PS51462"/>
    </source>
</evidence>
<dbReference type="GO" id="GO:0006260">
    <property type="term" value="P:DNA replication"/>
    <property type="evidence" value="ECO:0007669"/>
    <property type="project" value="UniProtKB-KW"/>
</dbReference>
<dbReference type="RefSeq" id="WP_075249886.1">
    <property type="nucleotide sequence ID" value="NZ_MSGO01000040.1"/>
</dbReference>
<evidence type="ECO:0000313" key="16">
    <source>
        <dbReference type="Proteomes" id="UP000185736"/>
    </source>
</evidence>
<comment type="caution">
    <text evidence="15">The sequence shown here is derived from an EMBL/GenBank/DDBJ whole genome shotgun (WGS) entry which is preliminary data.</text>
</comment>
<evidence type="ECO:0000256" key="2">
    <source>
        <dbReference type="ARBA" id="ARBA00005582"/>
    </source>
</evidence>
<dbReference type="SUPFAM" id="SSF55811">
    <property type="entry name" value="Nudix"/>
    <property type="match status" value="1"/>
</dbReference>
<dbReference type="PANTHER" id="PTHR47707:SF1">
    <property type="entry name" value="NUDIX HYDROLASE FAMILY PROTEIN"/>
    <property type="match status" value="1"/>
</dbReference>
<feature type="domain" description="Nudix hydrolase" evidence="14">
    <location>
        <begin position="9"/>
        <end position="157"/>
    </location>
</feature>
<accession>A0A1Q8HZ89</accession>
<dbReference type="PROSITE" id="PS00893">
    <property type="entry name" value="NUDIX_BOX"/>
    <property type="match status" value="1"/>
</dbReference>
<evidence type="ECO:0000256" key="10">
    <source>
        <dbReference type="ARBA" id="ARBA00035861"/>
    </source>
</evidence>
<dbReference type="PANTHER" id="PTHR47707">
    <property type="entry name" value="8-OXO-DGTP DIPHOSPHATASE"/>
    <property type="match status" value="1"/>
</dbReference>
<dbReference type="AlphaFoldDB" id="A0A1Q8HZ89"/>
<evidence type="ECO:0000256" key="1">
    <source>
        <dbReference type="ARBA" id="ARBA00001946"/>
    </source>
</evidence>
<dbReference type="InterPro" id="IPR020476">
    <property type="entry name" value="Nudix_hydrolase"/>
</dbReference>
<dbReference type="EMBL" id="MSGO01000040">
    <property type="protein sequence ID" value="OLL14171.1"/>
    <property type="molecule type" value="Genomic_DNA"/>
</dbReference>
<dbReference type="GO" id="GO:0008413">
    <property type="term" value="F:8-oxo-7,8-dihydroguanosine triphosphate pyrophosphatase activity"/>
    <property type="evidence" value="ECO:0007669"/>
    <property type="project" value="TreeGrafter"/>
</dbReference>
<keyword evidence="8" id="KW-0460">Magnesium</keyword>
<evidence type="ECO:0000256" key="9">
    <source>
        <dbReference type="ARBA" id="ARBA00023204"/>
    </source>
</evidence>
<protein>
    <recommendedName>
        <fullName evidence="11">8-oxo-dGTP diphosphatase</fullName>
        <ecNumber evidence="11">3.6.1.55</ecNumber>
    </recommendedName>
</protein>
<dbReference type="InterPro" id="IPR000086">
    <property type="entry name" value="NUDIX_hydrolase_dom"/>
</dbReference>